<feature type="non-terminal residue" evidence="2">
    <location>
        <position position="1"/>
    </location>
</feature>
<sequence>ESARCRGAGARLSRRPPGAVRRGPARRQRRAGGAPRPQRGGEDHAGPAPQRHPAAGGGFGDGVGDAGDEAQPAGGTPPRGDRLPGPGRPAVHAHRARRRGVRSAQPRGARRRAGPPRPRGARPGRHGGVRRPPAAPPLVRPAAQGRGGHRARDAAGDPRARRAVVEPRPGLAPRARRHPAQPRRHGPDGDPRPAVRARAVPSLGGPVRRGHGRRRPHPGVADRRGADAGAPPGAAVRIRSPERPGARGRV</sequence>
<evidence type="ECO:0000256" key="1">
    <source>
        <dbReference type="SAM" id="MobiDB-lite"/>
    </source>
</evidence>
<feature type="compositionally biased region" description="Gly residues" evidence="1">
    <location>
        <begin position="55"/>
        <end position="65"/>
    </location>
</feature>
<feature type="compositionally biased region" description="Basic and acidic residues" evidence="1">
    <location>
        <begin position="239"/>
        <end position="250"/>
    </location>
</feature>
<gene>
    <name evidence="2" type="ORF">AVDCRST_MAG47-627</name>
</gene>
<feature type="region of interest" description="Disordered" evidence="1">
    <location>
        <begin position="1"/>
        <end position="250"/>
    </location>
</feature>
<feature type="non-terminal residue" evidence="2">
    <location>
        <position position="250"/>
    </location>
</feature>
<feature type="compositionally biased region" description="Low complexity" evidence="1">
    <location>
        <begin position="74"/>
        <end position="90"/>
    </location>
</feature>
<feature type="compositionally biased region" description="Basic and acidic residues" evidence="1">
    <location>
        <begin position="150"/>
        <end position="165"/>
    </location>
</feature>
<evidence type="ECO:0000313" key="2">
    <source>
        <dbReference type="EMBL" id="CAA9366331.1"/>
    </source>
</evidence>
<feature type="compositionally biased region" description="Basic residues" evidence="1">
    <location>
        <begin position="174"/>
        <end position="184"/>
    </location>
</feature>
<accession>A0A6J4MQY3</accession>
<feature type="compositionally biased region" description="Basic residues" evidence="1">
    <location>
        <begin position="108"/>
        <end position="129"/>
    </location>
</feature>
<proteinExistence type="predicted"/>
<feature type="compositionally biased region" description="Low complexity" evidence="1">
    <location>
        <begin position="227"/>
        <end position="237"/>
    </location>
</feature>
<feature type="compositionally biased region" description="Basic residues" evidence="1">
    <location>
        <begin position="91"/>
        <end position="101"/>
    </location>
</feature>
<name>A0A6J4MQY3_9ACTN</name>
<organism evidence="2">
    <name type="scientific">uncultured Nocardioidaceae bacterium</name>
    <dbReference type="NCBI Taxonomy" id="253824"/>
    <lineage>
        <taxon>Bacteria</taxon>
        <taxon>Bacillati</taxon>
        <taxon>Actinomycetota</taxon>
        <taxon>Actinomycetes</taxon>
        <taxon>Propionibacteriales</taxon>
        <taxon>Nocardioidaceae</taxon>
        <taxon>environmental samples</taxon>
    </lineage>
</organism>
<feature type="compositionally biased region" description="Basic residues" evidence="1">
    <location>
        <begin position="208"/>
        <end position="217"/>
    </location>
</feature>
<dbReference type="AlphaFoldDB" id="A0A6J4MQY3"/>
<dbReference type="EMBL" id="CADCUK010000043">
    <property type="protein sequence ID" value="CAA9366331.1"/>
    <property type="molecule type" value="Genomic_DNA"/>
</dbReference>
<reference evidence="2" key="1">
    <citation type="submission" date="2020-02" db="EMBL/GenBank/DDBJ databases">
        <authorList>
            <person name="Meier V. D."/>
        </authorList>
    </citation>
    <scope>NUCLEOTIDE SEQUENCE</scope>
    <source>
        <strain evidence="2">AVDCRST_MAG47</strain>
    </source>
</reference>
<protein>
    <submittedName>
        <fullName evidence="2">ATPase component NikO of energizing module of nickel ECF transporter</fullName>
    </submittedName>
</protein>